<evidence type="ECO:0000256" key="10">
    <source>
        <dbReference type="ARBA" id="ARBA00056455"/>
    </source>
</evidence>
<evidence type="ECO:0000313" key="13">
    <source>
        <dbReference type="EMBL" id="CAD7076648.1"/>
    </source>
</evidence>
<comment type="subcellular location">
    <subcellularLocation>
        <location evidence="1">Membrane</location>
        <topology evidence="1">Multi-pass membrane protein</topology>
    </subcellularLocation>
</comment>
<comment type="function">
    <text evidence="10">Forms a water-specific channel.</text>
</comment>
<evidence type="ECO:0000256" key="8">
    <source>
        <dbReference type="ARBA" id="ARBA00022989"/>
    </source>
</evidence>
<accession>A0A7R8YL20</accession>
<dbReference type="SUPFAM" id="SSF81338">
    <property type="entry name" value="Aquaporin-like"/>
    <property type="match status" value="1"/>
</dbReference>
<dbReference type="InterPro" id="IPR000425">
    <property type="entry name" value="MIP"/>
</dbReference>
<evidence type="ECO:0000256" key="4">
    <source>
        <dbReference type="ARBA" id="ARBA00021615"/>
    </source>
</evidence>
<dbReference type="GO" id="GO:0005886">
    <property type="term" value="C:plasma membrane"/>
    <property type="evidence" value="ECO:0007669"/>
    <property type="project" value="UniProtKB-ARBA"/>
</dbReference>
<dbReference type="AlphaFoldDB" id="A0A7R8YL20"/>
<dbReference type="InterPro" id="IPR022357">
    <property type="entry name" value="MIP_CS"/>
</dbReference>
<evidence type="ECO:0000313" key="14">
    <source>
        <dbReference type="Proteomes" id="UP000594454"/>
    </source>
</evidence>
<evidence type="ECO:0000256" key="7">
    <source>
        <dbReference type="ARBA" id="ARBA00022737"/>
    </source>
</evidence>
<gene>
    <name evidence="13" type="ORF">HERILL_LOCUS48</name>
</gene>
<proteinExistence type="inferred from homology"/>
<evidence type="ECO:0000256" key="1">
    <source>
        <dbReference type="ARBA" id="ARBA00004141"/>
    </source>
</evidence>
<dbReference type="NCBIfam" id="TIGR00861">
    <property type="entry name" value="MIP"/>
    <property type="match status" value="1"/>
</dbReference>
<dbReference type="InterPro" id="IPR034294">
    <property type="entry name" value="Aquaporin_transptr"/>
</dbReference>
<dbReference type="OrthoDB" id="3222at2759"/>
<sequence>MQLKGMQRMVGVEEVTNGFSIWRALCAEFVGTFFLVFVGVCSTTAFGPLETPSVVQIGFTFGLVVATMAQALGHISGCHINPAITISFVITCQMSILKGLFYIIVQCVGAIAGAAVARAARPEPFVETLGNTSLATDVTTGQGVLIEALITFVLVFVVQSVSDGKRTDIKGSAALAIGLSITTGHLAALRFTGSSMNPARSFGPAVIMDFWVNHWVYWVGPIAGGICAGIIYRLLFKARKGDDQQSEEKFRRDARAQQEA</sequence>
<keyword evidence="14" id="KW-1185">Reference proteome</keyword>
<dbReference type="GO" id="GO:0048878">
    <property type="term" value="P:chemical homeostasis"/>
    <property type="evidence" value="ECO:0007669"/>
    <property type="project" value="UniProtKB-ARBA"/>
</dbReference>
<evidence type="ECO:0000256" key="2">
    <source>
        <dbReference type="ARBA" id="ARBA00006175"/>
    </source>
</evidence>
<dbReference type="PANTHER" id="PTHR19139">
    <property type="entry name" value="AQUAPORIN TRANSPORTER"/>
    <property type="match status" value="1"/>
</dbReference>
<evidence type="ECO:0000256" key="6">
    <source>
        <dbReference type="ARBA" id="ARBA00022692"/>
    </source>
</evidence>
<dbReference type="OMA" id="TECLAVF"/>
<feature type="transmembrane region" description="Helical" evidence="12">
    <location>
        <begin position="57"/>
        <end position="78"/>
    </location>
</feature>
<keyword evidence="5 11" id="KW-0813">Transport</keyword>
<dbReference type="GO" id="GO:0015250">
    <property type="term" value="F:water channel activity"/>
    <property type="evidence" value="ECO:0007669"/>
    <property type="project" value="UniProtKB-ARBA"/>
</dbReference>
<dbReference type="EMBL" id="LR899009">
    <property type="protein sequence ID" value="CAD7076648.1"/>
    <property type="molecule type" value="Genomic_DNA"/>
</dbReference>
<keyword evidence="9 12" id="KW-0472">Membrane</keyword>
<dbReference type="Proteomes" id="UP000594454">
    <property type="component" value="Chromosome 1"/>
</dbReference>
<dbReference type="FunFam" id="1.20.1080.10:FF:000009">
    <property type="entry name" value="aquaporin-4 isoform X1"/>
    <property type="match status" value="1"/>
</dbReference>
<keyword evidence="7" id="KW-0677">Repeat</keyword>
<dbReference type="FunCoup" id="A0A7R8YL20">
    <property type="interactions" value="57"/>
</dbReference>
<dbReference type="PRINTS" id="PR00783">
    <property type="entry name" value="MINTRINSICP"/>
</dbReference>
<feature type="transmembrane region" description="Helical" evidence="12">
    <location>
        <begin position="21"/>
        <end position="45"/>
    </location>
</feature>
<comment type="similarity">
    <text evidence="2 11">Belongs to the MIP/aquaporin (TC 1.A.8) family.</text>
</comment>
<dbReference type="InterPro" id="IPR023271">
    <property type="entry name" value="Aquaporin-like"/>
</dbReference>
<evidence type="ECO:0000256" key="9">
    <source>
        <dbReference type="ARBA" id="ARBA00023136"/>
    </source>
</evidence>
<feature type="transmembrane region" description="Helical" evidence="12">
    <location>
        <begin position="215"/>
        <end position="236"/>
    </location>
</feature>
<keyword evidence="6 11" id="KW-0812">Transmembrane</keyword>
<organism evidence="13 14">
    <name type="scientific">Hermetia illucens</name>
    <name type="common">Black soldier fly</name>
    <dbReference type="NCBI Taxonomy" id="343691"/>
    <lineage>
        <taxon>Eukaryota</taxon>
        <taxon>Metazoa</taxon>
        <taxon>Ecdysozoa</taxon>
        <taxon>Arthropoda</taxon>
        <taxon>Hexapoda</taxon>
        <taxon>Insecta</taxon>
        <taxon>Pterygota</taxon>
        <taxon>Neoptera</taxon>
        <taxon>Endopterygota</taxon>
        <taxon>Diptera</taxon>
        <taxon>Brachycera</taxon>
        <taxon>Stratiomyomorpha</taxon>
        <taxon>Stratiomyidae</taxon>
        <taxon>Hermetiinae</taxon>
        <taxon>Hermetia</taxon>
    </lineage>
</organism>
<comment type="subunit">
    <text evidence="3">Homotetramer.</text>
</comment>
<evidence type="ECO:0000256" key="12">
    <source>
        <dbReference type="SAM" id="Phobius"/>
    </source>
</evidence>
<reference evidence="13 14" key="1">
    <citation type="submission" date="2020-11" db="EMBL/GenBank/DDBJ databases">
        <authorList>
            <person name="Wallbank WR R."/>
            <person name="Pardo Diaz C."/>
            <person name="Kozak K."/>
            <person name="Martin S."/>
            <person name="Jiggins C."/>
            <person name="Moest M."/>
            <person name="Warren A I."/>
            <person name="Generalovic N T."/>
            <person name="Byers J.R.P. K."/>
            <person name="Montejo-Kovacevich G."/>
            <person name="Yen C E."/>
        </authorList>
    </citation>
    <scope>NUCLEOTIDE SEQUENCE [LARGE SCALE GENOMIC DNA]</scope>
</reference>
<evidence type="ECO:0000256" key="11">
    <source>
        <dbReference type="RuleBase" id="RU000477"/>
    </source>
</evidence>
<dbReference type="PROSITE" id="PS00221">
    <property type="entry name" value="MIP"/>
    <property type="match status" value="1"/>
</dbReference>
<feature type="transmembrane region" description="Helical" evidence="12">
    <location>
        <begin position="99"/>
        <end position="120"/>
    </location>
</feature>
<protein>
    <recommendedName>
        <fullName evidence="4">Aquaporin</fullName>
    </recommendedName>
</protein>
<feature type="transmembrane region" description="Helical" evidence="12">
    <location>
        <begin position="140"/>
        <end position="161"/>
    </location>
</feature>
<dbReference type="Gene3D" id="1.20.1080.10">
    <property type="entry name" value="Glycerol uptake facilitator protein"/>
    <property type="match status" value="1"/>
</dbReference>
<dbReference type="Pfam" id="PF00230">
    <property type="entry name" value="MIP"/>
    <property type="match status" value="1"/>
</dbReference>
<feature type="transmembrane region" description="Helical" evidence="12">
    <location>
        <begin position="173"/>
        <end position="195"/>
    </location>
</feature>
<name>A0A7R8YL20_HERIL</name>
<dbReference type="PANTHER" id="PTHR19139:SF291">
    <property type="entry name" value="AQUAPORIN"/>
    <property type="match status" value="1"/>
</dbReference>
<dbReference type="CDD" id="cd00333">
    <property type="entry name" value="MIP"/>
    <property type="match status" value="1"/>
</dbReference>
<evidence type="ECO:0000256" key="3">
    <source>
        <dbReference type="ARBA" id="ARBA00011881"/>
    </source>
</evidence>
<dbReference type="InParanoid" id="A0A7R8YL20"/>
<keyword evidence="8 12" id="KW-1133">Transmembrane helix</keyword>
<evidence type="ECO:0000256" key="5">
    <source>
        <dbReference type="ARBA" id="ARBA00022448"/>
    </source>
</evidence>